<gene>
    <name evidence="2" type="ORF">LTRI10_LOCUS29862</name>
</gene>
<organism evidence="2 3">
    <name type="scientific">Linum trigynum</name>
    <dbReference type="NCBI Taxonomy" id="586398"/>
    <lineage>
        <taxon>Eukaryota</taxon>
        <taxon>Viridiplantae</taxon>
        <taxon>Streptophyta</taxon>
        <taxon>Embryophyta</taxon>
        <taxon>Tracheophyta</taxon>
        <taxon>Spermatophyta</taxon>
        <taxon>Magnoliopsida</taxon>
        <taxon>eudicotyledons</taxon>
        <taxon>Gunneridae</taxon>
        <taxon>Pentapetalae</taxon>
        <taxon>rosids</taxon>
        <taxon>fabids</taxon>
        <taxon>Malpighiales</taxon>
        <taxon>Linaceae</taxon>
        <taxon>Linum</taxon>
    </lineage>
</organism>
<feature type="compositionally biased region" description="Basic and acidic residues" evidence="1">
    <location>
        <begin position="37"/>
        <end position="46"/>
    </location>
</feature>
<proteinExistence type="predicted"/>
<dbReference type="Proteomes" id="UP001497516">
    <property type="component" value="Chromosome 5"/>
</dbReference>
<evidence type="ECO:0000256" key="1">
    <source>
        <dbReference type="SAM" id="MobiDB-lite"/>
    </source>
</evidence>
<feature type="region of interest" description="Disordered" evidence="1">
    <location>
        <begin position="36"/>
        <end position="74"/>
    </location>
</feature>
<evidence type="ECO:0000313" key="2">
    <source>
        <dbReference type="EMBL" id="CAL1388968.1"/>
    </source>
</evidence>
<dbReference type="EMBL" id="OZ034818">
    <property type="protein sequence ID" value="CAL1388968.1"/>
    <property type="molecule type" value="Genomic_DNA"/>
</dbReference>
<protein>
    <recommendedName>
        <fullName evidence="4">Indole-3-glycerol-phosphate synthase</fullName>
    </recommendedName>
</protein>
<accession>A0AAV2ESK1</accession>
<evidence type="ECO:0008006" key="4">
    <source>
        <dbReference type="Google" id="ProtNLM"/>
    </source>
</evidence>
<reference evidence="2 3" key="1">
    <citation type="submission" date="2024-04" db="EMBL/GenBank/DDBJ databases">
        <authorList>
            <person name="Fracassetti M."/>
        </authorList>
    </citation>
    <scope>NUCLEOTIDE SEQUENCE [LARGE SCALE GENOMIC DNA]</scope>
</reference>
<dbReference type="AlphaFoldDB" id="A0AAV2ESK1"/>
<sequence length="74" mass="8172">MPSIEALAMAGADYLECGISLVERDRRETPQYLLAEENPKRSREVKLSSAPSRQLRAKGKPPVATSDHMYVAKG</sequence>
<keyword evidence="3" id="KW-1185">Reference proteome</keyword>
<evidence type="ECO:0000313" key="3">
    <source>
        <dbReference type="Proteomes" id="UP001497516"/>
    </source>
</evidence>
<name>A0AAV2ESK1_9ROSI</name>